<evidence type="ECO:0000313" key="6">
    <source>
        <dbReference type="Proteomes" id="UP000693946"/>
    </source>
</evidence>
<sequence length="208" mass="24761">MSKLTGLNLEDMLNVTALEGVGQTQEPNVDQLLTKLRRFQRDKRILEEELEEVKSFSDSLRRELANLQTEAYQLEGIHMEREELCRKLQFQFEDLEQDSARQLNQSKKSEEMMEQYRCEIQEFKLKHRKQRMKFEQQLHQLIEQHKNLHSIFTLERLPIEIETAENRKLQLVSAEELKMAKLYELNEELEDVRKQKQSGTAAADTPQQ</sequence>
<reference evidence="5 6" key="1">
    <citation type="journal article" date="2021" name="Sci. Rep.">
        <title>Chromosome anchoring in Senegalese sole (Solea senegalensis) reveals sex-associated markers and genome rearrangements in flatfish.</title>
        <authorList>
            <person name="Guerrero-Cozar I."/>
            <person name="Gomez-Garrido J."/>
            <person name="Berbel C."/>
            <person name="Martinez-Blanch J.F."/>
            <person name="Alioto T."/>
            <person name="Claros M.G."/>
            <person name="Gagnaire P.A."/>
            <person name="Manchado M."/>
        </authorList>
    </citation>
    <scope>NUCLEOTIDE SEQUENCE [LARGE SCALE GENOMIC DNA]</scope>
    <source>
        <strain evidence="5">Sse05_10M</strain>
    </source>
</reference>
<dbReference type="Proteomes" id="UP000693946">
    <property type="component" value="Linkage Group LG20"/>
</dbReference>
<dbReference type="EMBL" id="JAGKHQ010000013">
    <property type="protein sequence ID" value="KAG7500569.1"/>
    <property type="molecule type" value="Genomic_DNA"/>
</dbReference>
<evidence type="ECO:0000256" key="3">
    <source>
        <dbReference type="ARBA" id="ARBA00023254"/>
    </source>
</evidence>
<evidence type="ECO:0000256" key="1">
    <source>
        <dbReference type="ARBA" id="ARBA00010094"/>
    </source>
</evidence>
<accession>A0AAV6R7Q6</accession>
<name>A0AAV6R7Q6_SOLSE</name>
<proteinExistence type="inferred from homology"/>
<dbReference type="PANTHER" id="PTHR21731">
    <property type="entry name" value="SYNAPTONEMAL COMPLEX CENTRAL ELEMENT PROTEIN 1-LIKE"/>
    <property type="match status" value="1"/>
</dbReference>
<keyword evidence="2 4" id="KW-0175">Coiled coil</keyword>
<keyword evidence="3" id="KW-0469">Meiosis</keyword>
<dbReference type="InterPro" id="IPR026676">
    <property type="entry name" value="SYCE1"/>
</dbReference>
<keyword evidence="6" id="KW-1185">Reference proteome</keyword>
<feature type="coiled-coil region" evidence="4">
    <location>
        <begin position="29"/>
        <end position="70"/>
    </location>
</feature>
<dbReference type="Pfam" id="PF15233">
    <property type="entry name" value="SYCE1"/>
    <property type="match status" value="1"/>
</dbReference>
<dbReference type="PANTHER" id="PTHR21731:SF1">
    <property type="entry name" value="SYNAPTONEMAL COMPLEX CENTRAL ELEMENT PROTEIN 1-LIKE"/>
    <property type="match status" value="1"/>
</dbReference>
<feature type="coiled-coil region" evidence="4">
    <location>
        <begin position="106"/>
        <end position="144"/>
    </location>
</feature>
<protein>
    <submittedName>
        <fullName evidence="5">Synaptonemal complex central element protein 1 isoform X1</fullName>
    </submittedName>
</protein>
<comment type="similarity">
    <text evidence="1">Belongs to the SYCE family.</text>
</comment>
<dbReference type="GO" id="GO:0007130">
    <property type="term" value="P:synaptonemal complex assembly"/>
    <property type="evidence" value="ECO:0007669"/>
    <property type="project" value="InterPro"/>
</dbReference>
<evidence type="ECO:0000256" key="4">
    <source>
        <dbReference type="SAM" id="Coils"/>
    </source>
</evidence>
<evidence type="ECO:0000256" key="2">
    <source>
        <dbReference type="ARBA" id="ARBA00023054"/>
    </source>
</evidence>
<organism evidence="5 6">
    <name type="scientific">Solea senegalensis</name>
    <name type="common">Senegalese sole</name>
    <dbReference type="NCBI Taxonomy" id="28829"/>
    <lineage>
        <taxon>Eukaryota</taxon>
        <taxon>Metazoa</taxon>
        <taxon>Chordata</taxon>
        <taxon>Craniata</taxon>
        <taxon>Vertebrata</taxon>
        <taxon>Euteleostomi</taxon>
        <taxon>Actinopterygii</taxon>
        <taxon>Neopterygii</taxon>
        <taxon>Teleostei</taxon>
        <taxon>Neoteleostei</taxon>
        <taxon>Acanthomorphata</taxon>
        <taxon>Carangaria</taxon>
        <taxon>Pleuronectiformes</taxon>
        <taxon>Pleuronectoidei</taxon>
        <taxon>Soleidae</taxon>
        <taxon>Solea</taxon>
    </lineage>
</organism>
<gene>
    <name evidence="5" type="ORF">JOB18_023567</name>
</gene>
<dbReference type="GO" id="GO:0000795">
    <property type="term" value="C:synaptonemal complex"/>
    <property type="evidence" value="ECO:0007669"/>
    <property type="project" value="InterPro"/>
</dbReference>
<comment type="caution">
    <text evidence="5">The sequence shown here is derived from an EMBL/GenBank/DDBJ whole genome shotgun (WGS) entry which is preliminary data.</text>
</comment>
<dbReference type="AlphaFoldDB" id="A0AAV6R7Q6"/>
<evidence type="ECO:0000313" key="5">
    <source>
        <dbReference type="EMBL" id="KAG7500569.1"/>
    </source>
</evidence>